<evidence type="ECO:0000313" key="3">
    <source>
        <dbReference type="EMBL" id="MCF2872187.1"/>
    </source>
</evidence>
<evidence type="ECO:0000256" key="1">
    <source>
        <dbReference type="SAM" id="SignalP"/>
    </source>
</evidence>
<dbReference type="InterPro" id="IPR054384">
    <property type="entry name" value="SecDF_P1_head"/>
</dbReference>
<evidence type="ECO:0000313" key="4">
    <source>
        <dbReference type="Proteomes" id="UP001200557"/>
    </source>
</evidence>
<gene>
    <name evidence="3" type="ORF">L0664_14010</name>
</gene>
<reference evidence="3 4" key="1">
    <citation type="submission" date="2022-01" db="EMBL/GenBank/DDBJ databases">
        <title>Octadecabacter sp. nov., isolated from a marine alga.</title>
        <authorList>
            <person name="Jin M.S."/>
            <person name="Kim H.M."/>
            <person name="Han D.M."/>
            <person name="Jung J.J."/>
            <person name="Jeon C.O."/>
        </authorList>
    </citation>
    <scope>NUCLEOTIDE SEQUENCE [LARGE SCALE GENOMIC DNA]</scope>
    <source>
        <strain evidence="3 4">G9-8</strain>
    </source>
</reference>
<name>A0ABS9CY65_9RHOB</name>
<feature type="chain" id="PRO_5046309216" description="SecDF P1 head subdomain domain-containing protein" evidence="1">
    <location>
        <begin position="19"/>
        <end position="252"/>
    </location>
</feature>
<accession>A0ABS9CY65</accession>
<comment type="caution">
    <text evidence="3">The sequence shown here is derived from an EMBL/GenBank/DDBJ whole genome shotgun (WGS) entry which is preliminary data.</text>
</comment>
<dbReference type="RefSeq" id="WP_235226510.1">
    <property type="nucleotide sequence ID" value="NZ_JAKGAQ010000003.1"/>
</dbReference>
<feature type="signal peptide" evidence="1">
    <location>
        <begin position="1"/>
        <end position="18"/>
    </location>
</feature>
<keyword evidence="1" id="KW-0732">Signal</keyword>
<dbReference type="Proteomes" id="UP001200557">
    <property type="component" value="Unassembled WGS sequence"/>
</dbReference>
<protein>
    <recommendedName>
        <fullName evidence="2">SecDF P1 head subdomain domain-containing protein</fullName>
    </recommendedName>
</protein>
<sequence>MIRGALIAFSLLANTAAAQGVSAARLVEMCGGTRFYVEPQDDLDADGLDVAQAVIGARLQDRFAGLLDYTHVEGGQIVVSLLSDGQVSAADVAVHLAPFDLGFHDVVSRGDTGTLIAQVGQVIAPSVDDPDVAFVLDALDVSMIADAGASYDYNGRPGVNSRFTRQGGQLFADYTAARVGAPFAILLNGTVMSAPVVQEPIVGGTGIITATFTVEQADKLASMMRSGALGEGLVIVAQTSVDGSDPSADFCP</sequence>
<keyword evidence="4" id="KW-1185">Reference proteome</keyword>
<feature type="domain" description="SecDF P1 head subdomain" evidence="2">
    <location>
        <begin position="139"/>
        <end position="229"/>
    </location>
</feature>
<dbReference type="EMBL" id="JAKGAQ010000003">
    <property type="protein sequence ID" value="MCF2872187.1"/>
    <property type="molecule type" value="Genomic_DNA"/>
</dbReference>
<dbReference type="Gene3D" id="3.30.1360.200">
    <property type="match status" value="1"/>
</dbReference>
<dbReference type="Pfam" id="PF22599">
    <property type="entry name" value="SecDF_P1_head"/>
    <property type="match status" value="1"/>
</dbReference>
<proteinExistence type="predicted"/>
<evidence type="ECO:0000259" key="2">
    <source>
        <dbReference type="Pfam" id="PF22599"/>
    </source>
</evidence>
<organism evidence="3 4">
    <name type="scientific">Octadecabacter dasysiphoniae</name>
    <dbReference type="NCBI Taxonomy" id="2909341"/>
    <lineage>
        <taxon>Bacteria</taxon>
        <taxon>Pseudomonadati</taxon>
        <taxon>Pseudomonadota</taxon>
        <taxon>Alphaproteobacteria</taxon>
        <taxon>Rhodobacterales</taxon>
        <taxon>Roseobacteraceae</taxon>
        <taxon>Octadecabacter</taxon>
    </lineage>
</organism>